<sequence>MDHSLTRHRAYIGKAASQLPTPSFIVSLPVIKRNIARLHQDVADLGINFRPHVKTLKTIEVTRLMLANGKYRSIVASTLAEIRGALPLVKEGILDECLYGLPIYPGALPALVELRKSIRIQLMVDNEQQIACLENLAKKETAAWDIFIKIDVGSHRAGVATGSASLQPLVDKAEKSNAVNIVGFYCHAGHSYGGRSTTEAEKTLHDEISGVLGAARLLPSDRKLWVSIGATPTAHVIKSLKATLPANVELELHAGNFPSNDLQQVSTAVVSEADQAVRVAAEVCSVYPERNEVLVNAGVVALSRETSAFPGFGRVTDQPDWSVVRLSQEHGIIGTSQPGANVSDAFSLGQRVNLYCNHACITAAAFYVYYVVDEADTVIDTWVPWKGCRVTSSNYKRVGRSFWADYVFYTATDRNVGFEIPKGH</sequence>
<keyword evidence="4" id="KW-0216">Detoxification</keyword>
<dbReference type="InterPro" id="IPR026956">
    <property type="entry name" value="D-ser_dehydrat-like_dom"/>
</dbReference>
<dbReference type="Proteomes" id="UP000622797">
    <property type="component" value="Unassembled WGS sequence"/>
</dbReference>
<evidence type="ECO:0000256" key="9">
    <source>
        <dbReference type="ARBA" id="ARBA00051198"/>
    </source>
</evidence>
<evidence type="ECO:0000256" key="2">
    <source>
        <dbReference type="ARBA" id="ARBA00001947"/>
    </source>
</evidence>
<evidence type="ECO:0000256" key="11">
    <source>
        <dbReference type="ARBA" id="ARBA00066349"/>
    </source>
</evidence>
<proteinExistence type="inferred from homology"/>
<evidence type="ECO:0000256" key="3">
    <source>
        <dbReference type="ARBA" id="ARBA00005323"/>
    </source>
</evidence>
<comment type="function">
    <text evidence="10">Catalyzes the conversion of D-serine to pyruvate and ammonia. May play a role in D-serine detoxification.</text>
</comment>
<evidence type="ECO:0000256" key="8">
    <source>
        <dbReference type="ARBA" id="ARBA00023239"/>
    </source>
</evidence>
<comment type="similarity">
    <text evidence="3">Belongs to the DSD1 family.</text>
</comment>
<keyword evidence="16" id="KW-1185">Reference proteome</keyword>
<dbReference type="GO" id="GO:0008721">
    <property type="term" value="F:D-serine ammonia-lyase activity"/>
    <property type="evidence" value="ECO:0007669"/>
    <property type="project" value="UniProtKB-EC"/>
</dbReference>
<protein>
    <recommendedName>
        <fullName evidence="12">D-serine dehydratase</fullName>
        <ecNumber evidence="11">4.3.1.18</ecNumber>
    </recommendedName>
    <alternativeName>
        <fullName evidence="13">D-serine deaminase</fullName>
    </alternativeName>
</protein>
<dbReference type="FunFam" id="3.20.20.10:FF:000016">
    <property type="entry name" value="D-serine dehydratase"/>
    <property type="match status" value="1"/>
</dbReference>
<dbReference type="EC" id="4.3.1.18" evidence="11"/>
<comment type="catalytic activity">
    <reaction evidence="9">
        <text>D-serine = pyruvate + NH4(+)</text>
        <dbReference type="Rhea" id="RHEA:13977"/>
        <dbReference type="ChEBI" id="CHEBI:15361"/>
        <dbReference type="ChEBI" id="CHEBI:28938"/>
        <dbReference type="ChEBI" id="CHEBI:35247"/>
        <dbReference type="EC" id="4.3.1.18"/>
    </reaction>
    <physiologicalReaction direction="left-to-right" evidence="9">
        <dbReference type="Rhea" id="RHEA:13978"/>
    </physiologicalReaction>
</comment>
<evidence type="ECO:0000259" key="14">
    <source>
        <dbReference type="SMART" id="SM01119"/>
    </source>
</evidence>
<evidence type="ECO:0000313" key="16">
    <source>
        <dbReference type="Proteomes" id="UP000622797"/>
    </source>
</evidence>
<dbReference type="EMBL" id="JABEXW010000494">
    <property type="protein sequence ID" value="KAF4963131.1"/>
    <property type="molecule type" value="Genomic_DNA"/>
</dbReference>
<keyword evidence="7" id="KW-0663">Pyridoxal phosphate</keyword>
<dbReference type="Gene3D" id="2.40.37.20">
    <property type="entry name" value="D-serine dehydratase-like domain"/>
    <property type="match status" value="1"/>
</dbReference>
<evidence type="ECO:0000313" key="15">
    <source>
        <dbReference type="EMBL" id="KAF4963131.1"/>
    </source>
</evidence>
<comment type="caution">
    <text evidence="15">The sequence shown here is derived from an EMBL/GenBank/DDBJ whole genome shotgun (WGS) entry which is preliminary data.</text>
</comment>
<dbReference type="OrthoDB" id="20198at2759"/>
<comment type="cofactor">
    <cofactor evidence="1">
        <name>pyridoxal 5'-phosphate</name>
        <dbReference type="ChEBI" id="CHEBI:597326"/>
    </cofactor>
</comment>
<keyword evidence="8" id="KW-0456">Lyase</keyword>
<dbReference type="GO" id="GO:0036088">
    <property type="term" value="P:D-serine catabolic process"/>
    <property type="evidence" value="ECO:0007669"/>
    <property type="project" value="TreeGrafter"/>
</dbReference>
<feature type="domain" description="D-serine dehydratase-like" evidence="14">
    <location>
        <begin position="276"/>
        <end position="373"/>
    </location>
</feature>
<comment type="cofactor">
    <cofactor evidence="2">
        <name>Zn(2+)</name>
        <dbReference type="ChEBI" id="CHEBI:29105"/>
    </cofactor>
</comment>
<evidence type="ECO:0000256" key="13">
    <source>
        <dbReference type="ARBA" id="ARBA00075219"/>
    </source>
</evidence>
<dbReference type="Pfam" id="PF14031">
    <property type="entry name" value="D-ser_dehydrat"/>
    <property type="match status" value="1"/>
</dbReference>
<keyword evidence="6" id="KW-0862">Zinc</keyword>
<accession>A0A8H4TS71</accession>
<dbReference type="SUPFAM" id="SSF51419">
    <property type="entry name" value="PLP-binding barrel"/>
    <property type="match status" value="1"/>
</dbReference>
<dbReference type="AlphaFoldDB" id="A0A8H4TS71"/>
<dbReference type="InterPro" id="IPR042208">
    <property type="entry name" value="D-ser_dehydrat-like_sf"/>
</dbReference>
<evidence type="ECO:0000256" key="10">
    <source>
        <dbReference type="ARBA" id="ARBA00055764"/>
    </source>
</evidence>
<dbReference type="GO" id="GO:0046872">
    <property type="term" value="F:metal ion binding"/>
    <property type="evidence" value="ECO:0007669"/>
    <property type="project" value="UniProtKB-KW"/>
</dbReference>
<evidence type="ECO:0000256" key="1">
    <source>
        <dbReference type="ARBA" id="ARBA00001933"/>
    </source>
</evidence>
<dbReference type="SMART" id="SM01119">
    <property type="entry name" value="D-ser_dehydrat"/>
    <property type="match status" value="1"/>
</dbReference>
<dbReference type="InterPro" id="IPR001608">
    <property type="entry name" value="Ala_racemase_N"/>
</dbReference>
<reference evidence="15" key="2">
    <citation type="submission" date="2020-05" db="EMBL/GenBank/DDBJ databases">
        <authorList>
            <person name="Kim H.-S."/>
            <person name="Proctor R.H."/>
            <person name="Brown D.W."/>
        </authorList>
    </citation>
    <scope>NUCLEOTIDE SEQUENCE</scope>
    <source>
        <strain evidence="15">NRRL 20472</strain>
    </source>
</reference>
<evidence type="ECO:0000256" key="4">
    <source>
        <dbReference type="ARBA" id="ARBA00022575"/>
    </source>
</evidence>
<dbReference type="InterPro" id="IPR029066">
    <property type="entry name" value="PLP-binding_barrel"/>
</dbReference>
<keyword evidence="5" id="KW-0479">Metal-binding</keyword>
<evidence type="ECO:0000256" key="5">
    <source>
        <dbReference type="ARBA" id="ARBA00022723"/>
    </source>
</evidence>
<dbReference type="PANTHER" id="PTHR28004:SF2">
    <property type="entry name" value="D-SERINE DEHYDRATASE"/>
    <property type="match status" value="1"/>
</dbReference>
<dbReference type="PANTHER" id="PTHR28004">
    <property type="entry name" value="ZGC:162816-RELATED"/>
    <property type="match status" value="1"/>
</dbReference>
<evidence type="ECO:0000256" key="7">
    <source>
        <dbReference type="ARBA" id="ARBA00022898"/>
    </source>
</evidence>
<name>A0A8H4TS71_9HYPO</name>
<dbReference type="GO" id="GO:0009636">
    <property type="term" value="P:response to toxic substance"/>
    <property type="evidence" value="ECO:0007669"/>
    <property type="project" value="UniProtKB-KW"/>
</dbReference>
<evidence type="ECO:0000256" key="6">
    <source>
        <dbReference type="ARBA" id="ARBA00022833"/>
    </source>
</evidence>
<dbReference type="Pfam" id="PF01168">
    <property type="entry name" value="Ala_racemase_N"/>
    <property type="match status" value="1"/>
</dbReference>
<gene>
    <name evidence="15" type="ORF">FSARC_8844</name>
</gene>
<reference evidence="15" key="1">
    <citation type="journal article" date="2020" name="BMC Genomics">
        <title>Correction to: Identification and distribution of gene clusters required for synthesis of sphingolipid metabolism inhibitors in diverse species of the filamentous fungus Fusarium.</title>
        <authorList>
            <person name="Kim H.S."/>
            <person name="Lohmar J.M."/>
            <person name="Busman M."/>
            <person name="Brown D.W."/>
            <person name="Naumann T.A."/>
            <person name="Divon H.H."/>
            <person name="Lysoe E."/>
            <person name="Uhlig S."/>
            <person name="Proctor R.H."/>
        </authorList>
    </citation>
    <scope>NUCLEOTIDE SEQUENCE</scope>
    <source>
        <strain evidence="15">NRRL 20472</strain>
    </source>
</reference>
<evidence type="ECO:0000256" key="12">
    <source>
        <dbReference type="ARBA" id="ARBA00069616"/>
    </source>
</evidence>
<organism evidence="15 16">
    <name type="scientific">Fusarium sarcochroum</name>
    <dbReference type="NCBI Taxonomy" id="1208366"/>
    <lineage>
        <taxon>Eukaryota</taxon>
        <taxon>Fungi</taxon>
        <taxon>Dikarya</taxon>
        <taxon>Ascomycota</taxon>
        <taxon>Pezizomycotina</taxon>
        <taxon>Sordariomycetes</taxon>
        <taxon>Hypocreomycetidae</taxon>
        <taxon>Hypocreales</taxon>
        <taxon>Nectriaceae</taxon>
        <taxon>Fusarium</taxon>
        <taxon>Fusarium lateritium species complex</taxon>
    </lineage>
</organism>
<dbReference type="Gene3D" id="3.20.20.10">
    <property type="entry name" value="Alanine racemase"/>
    <property type="match status" value="1"/>
</dbReference>
<dbReference type="InterPro" id="IPR051466">
    <property type="entry name" value="D-amino_acid_metab_enzyme"/>
</dbReference>